<evidence type="ECO:0000256" key="5">
    <source>
        <dbReference type="ARBA" id="ARBA00022801"/>
    </source>
</evidence>
<dbReference type="GO" id="GO:0004843">
    <property type="term" value="F:cysteine-type deubiquitinase activity"/>
    <property type="evidence" value="ECO:0007669"/>
    <property type="project" value="UniProtKB-EC"/>
</dbReference>
<comment type="catalytic activity">
    <reaction evidence="1">
        <text>Thiol-dependent hydrolysis of ester, thioester, amide, peptide and isopeptide bonds formed by the C-terminal Gly of ubiquitin (a 76-residue protein attached to proteins as an intracellular targeting signal).</text>
        <dbReference type="EC" id="3.4.19.12"/>
    </reaction>
</comment>
<dbReference type="PANTHER" id="PTHR13367">
    <property type="entry name" value="UBIQUITIN THIOESTERASE"/>
    <property type="match status" value="1"/>
</dbReference>
<evidence type="ECO:0000259" key="9">
    <source>
        <dbReference type="Pfam" id="PF12359"/>
    </source>
</evidence>
<dbReference type="VEuPathDB" id="AmoebaDB:NfTy_038570"/>
<dbReference type="VEuPathDB" id="AmoebaDB:FDP41_012179"/>
<proteinExistence type="predicted"/>
<organism evidence="10 11">
    <name type="scientific">Naegleria fowleri</name>
    <name type="common">Brain eating amoeba</name>
    <dbReference type="NCBI Taxonomy" id="5763"/>
    <lineage>
        <taxon>Eukaryota</taxon>
        <taxon>Discoba</taxon>
        <taxon>Heterolobosea</taxon>
        <taxon>Tetramitia</taxon>
        <taxon>Eutetramitia</taxon>
        <taxon>Vahlkampfiidae</taxon>
        <taxon>Naegleria</taxon>
    </lineage>
</organism>
<keyword evidence="4" id="KW-0833">Ubl conjugation pathway</keyword>
<evidence type="ECO:0000256" key="6">
    <source>
        <dbReference type="ARBA" id="ARBA00022807"/>
    </source>
</evidence>
<evidence type="ECO:0000313" key="11">
    <source>
        <dbReference type="Proteomes" id="UP000444721"/>
    </source>
</evidence>
<dbReference type="InterPro" id="IPR022099">
    <property type="entry name" value="DUF3638"/>
</dbReference>
<evidence type="ECO:0000256" key="7">
    <source>
        <dbReference type="SAM" id="Coils"/>
    </source>
</evidence>
<dbReference type="GeneID" id="68119394"/>
<comment type="caution">
    <text evidence="10">The sequence shown here is derived from an EMBL/GenBank/DDBJ whole genome shotgun (WGS) entry which is preliminary data.</text>
</comment>
<feature type="domain" description="DUF3638" evidence="8">
    <location>
        <begin position="1414"/>
        <end position="1633"/>
    </location>
</feature>
<evidence type="ECO:0000256" key="1">
    <source>
        <dbReference type="ARBA" id="ARBA00000707"/>
    </source>
</evidence>
<dbReference type="OMA" id="DIMHTPM"/>
<reference evidence="10 11" key="1">
    <citation type="journal article" date="2019" name="Sci. Rep.">
        <title>Nanopore sequencing improves the draft genome of the human pathogenic amoeba Naegleria fowleri.</title>
        <authorList>
            <person name="Liechti N."/>
            <person name="Schurch N."/>
            <person name="Bruggmann R."/>
            <person name="Wittwer M."/>
        </authorList>
    </citation>
    <scope>NUCLEOTIDE SEQUENCE [LARGE SCALE GENOMIC DNA]</scope>
    <source>
        <strain evidence="10 11">ATCC 30894</strain>
    </source>
</reference>
<keyword evidence="5" id="KW-0378">Hydrolase</keyword>
<evidence type="ECO:0000259" key="8">
    <source>
        <dbReference type="Pfam" id="PF12340"/>
    </source>
</evidence>
<dbReference type="OrthoDB" id="3182339at2759"/>
<dbReference type="Pfam" id="PF12359">
    <property type="entry name" value="DUF3645"/>
    <property type="match status" value="1"/>
</dbReference>
<dbReference type="Proteomes" id="UP000444721">
    <property type="component" value="Unassembled WGS sequence"/>
</dbReference>
<evidence type="ECO:0000256" key="3">
    <source>
        <dbReference type="ARBA" id="ARBA00022670"/>
    </source>
</evidence>
<name>A0A6A5C442_NAEFO</name>
<evidence type="ECO:0000313" key="10">
    <source>
        <dbReference type="EMBL" id="KAF0981522.1"/>
    </source>
</evidence>
<evidence type="ECO:0000256" key="2">
    <source>
        <dbReference type="ARBA" id="ARBA00012759"/>
    </source>
</evidence>
<keyword evidence="3" id="KW-0645">Protease</keyword>
<keyword evidence="11" id="KW-1185">Reference proteome</keyword>
<sequence>MELIERKRKKLQEVRKMKEEYENLQRKIRNSQCEYSTNTYGHTQHSRFCNKCRLTQQCNDMNICIYEKDLPDEIHLRNAIVFELKLPEGYGYLRDAFHILCQMQQRVLEDSTEIYCRWRSSFGLSEFTSNSYSPKYVTLASTVKSLTQSHYSQKHVTYSEDAFIQPNACNVCNVTVVANKAVLIYSSPQIGTKDFYFPLESPVYKSLEWTVHSCANSHKEVLAKQNTCHTNLSLSEFIEFGILRCGHRLQLHNFAKCLANESLSFDTPDVQRLILQSLWQACSNGETSSDWFREANQSLRNDDFSLRLLQLLEATLEKYKENWKSICIACMIICSTLRILQITDSAKIQKDCLQLVETVRKTTRHWSQQVEDLLPKMNNAPTSEQKAMRNHLVQICCCTVMTYGVPPQYASLIFEKDPNALQTWLQSLTIIHDNMLLNKGTSYGSFMAFLLRQYYMTSHTIEKVIHDEIEKDSTALSKFVISHWNEASKGELQSWKQYNNQEAHSRWYHSTLTTHCGKTIIEIDVLRGSFLIDGAPVGRLPSIVTRHPDYTRLFSNYVFDVQPGSLKGTYVTKSPISGAYYKFNKFGDCVEIIENNSKGELKLFSDTFFKTDLPHHFVNNYSHWFDSTTNSILFRPKSFFDPNFNSQVEYVLSLQGNILTETATGRKLMDVHGHTFREILKPVSRIEDSSFIHLFVNASLDEITLDLPRKGLHFSLVEQKYMRSKEFDMKVIEHCNIGTLIGLQSGILLESDNSDRIIIVPNGDIQVSSTSEASHQRVRINNDTQYPVKYFAYRVNRLLWQLEGEDNLSSWLFLALLHATTSSVIEDLFTKQTGTESALRILHSSRAWQQRPLQEFDLSLLLKIAALSPERKYYPKHLRQMEYVTWPRSIPTMAAHDAFVIIASKIYDYSQSLAFLYPQPLAEDKETEHPFPTLLFLNERAYDQSMNKYNSNAWLSRDLYARKQESNFIFAPTHRPPSQDTSVRRLAWSSRTNHLYAKGDVQYEIYGRMKCLSPIQELPSIVEWSNLNDIPPHILSLYYMAVKKNKTFVTFLISYLGYKYGSNYETLLAYLLAILNNAQKFPKPLLSTPEKDIENVKEITLKEETLKKHLNDWKKSFDEAPHSYQRYNESESDYQYRLRQEYEQEIQSRTSRMLSIIRKCFDTFKSISYSHISLHSQYFSLQNLLTKLQDYMKKVCVNIDLKTWFDKIIETLKTIVPSTRPELPSLHDIRIEKCAKKENFNILTYMYKIKQHSQSSLNSDDLRMAKLIFKTGKIPDTSLDNFFTSNNNALFLDYMEELRSSYQCSSRELTSEERVSSMLEKLWKLVEMLYQPCKRSSSVAFSKAGLWPKLHPTRILSQLLFEKKNSKNPFFHRDLVGSIAVLFTHKQRNKRLQALSADENKKVQYERELANTGHKNWQPNMHPEWLVLEIEMNMMIRPTQFEVASNMMNCDTNMVMQFNMGEGKTSVIIPMLALKLNHGQLFRLTVLKQLLNTNYTSLVFKLGGILNRRVLMIPFSRDTKLESSQIDQLKLSLERLKERNGVLITVPEYRLSFELKGLEKGLQSQYELSRKFIELQDWMDTNCRDVLDESDEILHVRYQLIYTVGDQLSLDAASLRWTIPQRIFRLIKKHAKTFSCQFERESEFHEIPSLYQSEFPYFRLFDRNVFSEEFVPMLVQDILDGKAMDINIPYKPEHRTLLERFMIQEEVSQKEMDQVRSLYEDTITWYELLIMRGLFSYQTLFHSLNKRWRVNYGVRENSTKLMAVPFRAKDVASERAEFGHPDVAILLTLLSCYYSGLSHSQLDTVFKSLDCMQNPDIEYQKWLNEIPNKEQISSSLESYHSINLSDYQLKYQKLYPMLSKNMSTIDFYLNRVVFARECKQFKHKLSILQQICECNPPIRVLLDVGALMLDMNNQQVASEWLSQIPQDKGVDASVFFNDEDRIMVLDRNGIITPLEFSPYKNSLNKCVCYLDDIHTRGTDLKFPHNAKAAVTLGHGVTFERLSQTCMRMRLFGKGQSVAFWASAEVDTNLHSSEYERCENIQEKIVRWSISNRINMEQEHYLQWATNGLLFSIKQSAKLRMKENESILSIQKNNNDSTCSLKEYIERCKEDEITELQHFYGNERKLRTIAEIFDKRFVTMKKDYDEQYPEFSETVSKINSSIQSRANDAKVFSQVLNEEQERELEHELELEKRVERPPPKTPAKSILTRDVENFMQTGIMSHFSSNLNFNSIVRSNFYTFGQSIVSLGQAFKITTLSETCLKSCWNPALHVTQEFIEVVREESLLKLTHEEFMTPLTWIACSKISNVALILSPFEANYFIQRITSNSPVRLYMFCSRMRPKSSILYDENVMCTPCTPLSNSEREFSQSLLTDLHVFSGSLYFGNLKEQEELCDFIGIRPKPYNTSLEKEAFEKGGINEFGHVSRKSKYFKKHLASKCRFLTHHPVEEFRKLLIIRDKASLFEISHMANILVKNQKIPDLL</sequence>
<feature type="coiled-coil region" evidence="7">
    <location>
        <begin position="4"/>
        <end position="34"/>
    </location>
</feature>
<dbReference type="VEuPathDB" id="AmoebaDB:NF0046180"/>
<evidence type="ECO:0000256" key="4">
    <source>
        <dbReference type="ARBA" id="ARBA00022786"/>
    </source>
</evidence>
<dbReference type="EMBL" id="VFQX01000013">
    <property type="protein sequence ID" value="KAF0981522.1"/>
    <property type="molecule type" value="Genomic_DNA"/>
</dbReference>
<dbReference type="PANTHER" id="PTHR13367:SF33">
    <property type="entry name" value="P-LOOP CONTAINING NUCLEOSIDE TRIPHOSPHATE HYDROLASE PROTEIN"/>
    <property type="match status" value="1"/>
</dbReference>
<protein>
    <recommendedName>
        <fullName evidence="2">ubiquitinyl hydrolase 1</fullName>
        <ecNumber evidence="2">3.4.19.12</ecNumber>
    </recommendedName>
</protein>
<dbReference type="RefSeq" id="XP_044566235.1">
    <property type="nucleotide sequence ID" value="XM_044702669.1"/>
</dbReference>
<feature type="domain" description="DUF3645" evidence="9">
    <location>
        <begin position="1760"/>
        <end position="1788"/>
    </location>
</feature>
<dbReference type="EC" id="3.4.19.12" evidence="2"/>
<keyword evidence="7" id="KW-0175">Coiled coil</keyword>
<accession>A0A6A5C442</accession>
<keyword evidence="6" id="KW-0788">Thiol protease</keyword>
<dbReference type="Pfam" id="PF12340">
    <property type="entry name" value="DUF3638"/>
    <property type="match status" value="1"/>
</dbReference>
<dbReference type="GO" id="GO:0006508">
    <property type="term" value="P:proteolysis"/>
    <property type="evidence" value="ECO:0007669"/>
    <property type="project" value="UniProtKB-KW"/>
</dbReference>
<dbReference type="InterPro" id="IPR022105">
    <property type="entry name" value="DUF3645"/>
</dbReference>
<gene>
    <name evidence="10" type="ORF">FDP41_012179</name>
</gene>
<dbReference type="InterPro" id="IPR051346">
    <property type="entry name" value="OTU_Deubiquitinase"/>
</dbReference>